<evidence type="ECO:0000259" key="8">
    <source>
        <dbReference type="PROSITE" id="PS51379"/>
    </source>
</evidence>
<dbReference type="InterPro" id="IPR029061">
    <property type="entry name" value="THDP-binding"/>
</dbReference>
<name>A0A840RWW1_9BURK</name>
<dbReference type="RefSeq" id="WP_168056048.1">
    <property type="nucleotide sequence ID" value="NZ_JAAOZT010000008.1"/>
</dbReference>
<gene>
    <name evidence="9" type="ORF">HNR39_004239</name>
</gene>
<dbReference type="Pfam" id="PF20169">
    <property type="entry name" value="DUF6537"/>
    <property type="match status" value="1"/>
</dbReference>
<feature type="region of interest" description="Disordered" evidence="7">
    <location>
        <begin position="1"/>
        <end position="38"/>
    </location>
</feature>
<keyword evidence="6" id="KW-0411">Iron-sulfur</keyword>
<dbReference type="GO" id="GO:0051539">
    <property type="term" value="F:4 iron, 4 sulfur cluster binding"/>
    <property type="evidence" value="ECO:0007669"/>
    <property type="project" value="UniProtKB-KW"/>
</dbReference>
<evidence type="ECO:0000256" key="1">
    <source>
        <dbReference type="ARBA" id="ARBA00022448"/>
    </source>
</evidence>
<comment type="caution">
    <text evidence="9">The sequence shown here is derived from an EMBL/GenBank/DDBJ whole genome shotgun (WGS) entry which is preliminary data.</text>
</comment>
<organism evidence="9 10">
    <name type="scientific">Glaciimonas immobilis</name>
    <dbReference type="NCBI Taxonomy" id="728004"/>
    <lineage>
        <taxon>Bacteria</taxon>
        <taxon>Pseudomonadati</taxon>
        <taxon>Pseudomonadota</taxon>
        <taxon>Betaproteobacteria</taxon>
        <taxon>Burkholderiales</taxon>
        <taxon>Oxalobacteraceae</taxon>
        <taxon>Glaciimonas</taxon>
    </lineage>
</organism>
<dbReference type="InterPro" id="IPR011766">
    <property type="entry name" value="TPP_enzyme_TPP-bd"/>
</dbReference>
<dbReference type="EC" id="1.2.7.8" evidence="9"/>
<evidence type="ECO:0000313" key="9">
    <source>
        <dbReference type="EMBL" id="MBB5202375.1"/>
    </source>
</evidence>
<evidence type="ECO:0000256" key="5">
    <source>
        <dbReference type="ARBA" id="ARBA00023004"/>
    </source>
</evidence>
<protein>
    <submittedName>
        <fullName evidence="9">Indolepyruvate ferredoxin oxidoreductase</fullName>
        <ecNumber evidence="9">1.2.7.8</ecNumber>
    </submittedName>
</protein>
<dbReference type="GO" id="GO:0030976">
    <property type="term" value="F:thiamine pyrophosphate binding"/>
    <property type="evidence" value="ECO:0007669"/>
    <property type="project" value="InterPro"/>
</dbReference>
<dbReference type="Pfam" id="PF02775">
    <property type="entry name" value="TPP_enzyme_C"/>
    <property type="match status" value="1"/>
</dbReference>
<keyword evidence="3" id="KW-0249">Electron transport</keyword>
<dbReference type="Pfam" id="PF01558">
    <property type="entry name" value="POR"/>
    <property type="match status" value="1"/>
</dbReference>
<dbReference type="SUPFAM" id="SSF52518">
    <property type="entry name" value="Thiamin diphosphate-binding fold (THDP-binding)"/>
    <property type="match status" value="2"/>
</dbReference>
<dbReference type="InterPro" id="IPR019752">
    <property type="entry name" value="Pyrv/ketoisovalerate_OxRed_cat"/>
</dbReference>
<keyword evidence="5" id="KW-0408">Iron</keyword>
<dbReference type="SUPFAM" id="SSF52922">
    <property type="entry name" value="TK C-terminal domain-like"/>
    <property type="match status" value="1"/>
</dbReference>
<dbReference type="Gene3D" id="3.40.50.970">
    <property type="match status" value="1"/>
</dbReference>
<dbReference type="InterPro" id="IPR051457">
    <property type="entry name" value="2-oxoacid:Fd_oxidoreductase"/>
</dbReference>
<dbReference type="InterPro" id="IPR002869">
    <property type="entry name" value="Pyrv_flavodox_OxRed_cen"/>
</dbReference>
<dbReference type="EMBL" id="JACHHQ010000014">
    <property type="protein sequence ID" value="MBB5202375.1"/>
    <property type="molecule type" value="Genomic_DNA"/>
</dbReference>
<dbReference type="NCBIfam" id="NF009589">
    <property type="entry name" value="PRK13030.1"/>
    <property type="match status" value="1"/>
</dbReference>
<keyword evidence="2" id="KW-0004">4Fe-4S</keyword>
<reference evidence="9 10" key="1">
    <citation type="submission" date="2020-08" db="EMBL/GenBank/DDBJ databases">
        <title>Genomic Encyclopedia of Type Strains, Phase IV (KMG-IV): sequencing the most valuable type-strain genomes for metagenomic binning, comparative biology and taxonomic classification.</title>
        <authorList>
            <person name="Goeker M."/>
        </authorList>
    </citation>
    <scope>NUCLEOTIDE SEQUENCE [LARGE SCALE GENOMIC DNA]</scope>
    <source>
        <strain evidence="9 10">DSM 23240</strain>
    </source>
</reference>
<keyword evidence="9" id="KW-0670">Pyruvate</keyword>
<dbReference type="AlphaFoldDB" id="A0A840RWW1"/>
<proteinExistence type="predicted"/>
<dbReference type="InterPro" id="IPR009014">
    <property type="entry name" value="Transketo_C/PFOR_II"/>
</dbReference>
<feature type="domain" description="4Fe-4S ferredoxin-type" evidence="8">
    <location>
        <begin position="677"/>
        <end position="709"/>
    </location>
</feature>
<dbReference type="GO" id="GO:0044281">
    <property type="term" value="P:small molecule metabolic process"/>
    <property type="evidence" value="ECO:0007669"/>
    <property type="project" value="UniProtKB-ARBA"/>
</dbReference>
<evidence type="ECO:0000256" key="4">
    <source>
        <dbReference type="ARBA" id="ARBA00023002"/>
    </source>
</evidence>
<dbReference type="InterPro" id="IPR002880">
    <property type="entry name" value="Pyrv_Fd/Flavodoxin_OxRdtase_N"/>
</dbReference>
<keyword evidence="4 9" id="KW-0560">Oxidoreductase</keyword>
<evidence type="ECO:0000256" key="2">
    <source>
        <dbReference type="ARBA" id="ARBA00022485"/>
    </source>
</evidence>
<dbReference type="CDD" id="cd07034">
    <property type="entry name" value="TPP_PYR_PFOR_IOR-alpha_like"/>
    <property type="match status" value="1"/>
</dbReference>
<sequence length="1248" mass="136229">MNAPLGTQLLSTDSSEETLRPSPQGLPQHALAGTGSQSAPISLDDKFTLERGRAFMTGTQAIIRLPMLQHQRDTIAGLNTAGYITGYRGSPLGSVDLMAAKAKKYLDAHNVKFHPGMNEDLAATSVWGTQQVNLFPGAQYDGVFGMWYGKGPGVDRCGDVFKHANMAGTSRHGGVLVLAGDDHAAKSSTTAHQSEHILKACGIPVLYPSSVQEYLDYGIHGWAMSRYTGLWVSMKCVTDVVESGASVALDPDRVQIVLPADFEMPADGLNIRLPDTVLGQEARMNNYKWYAALAYARANKLNKIIWDSPRARFGIITAGKSYLDTRQALADLGIDEAIARDIGIRLFKVGMTWPLEAEGVREFAQGLEEILVVEEKRQILEYQLKEELYNWRDDVRPRVVGKFDDTGEWSNHGAGHGDWLLPATYELNPAQIARAIAARISKYFAGHPVEQRVKERVAYLETKEALLNISSKPDPNKDRVPHFCSGCPHNTSTKLPEGSRGLAGIGCHYMVLWMDRETSTFTHMGGEGANWIGQAPFTSEKHVFANLGDGTYFHSGLLAIRASVAAKVNITYKILFNDAVAMTGGQAFDGPLDPAMISRQIAAEGVSPIIVVTDEPDKYPSSTDWAPGVTIRHRSELDAVQRELREIVGASAMIYDQTCASEKRRRRKRNEYPDPAKRAVINEAVCEGCGDCSVQSNCLSVEPLETEFGRKRQINQSSCNKDFSCVTGFCPSFVTVEGGNLKKPKKLAATSSEGNLNAETAAQLSAPAVNLPTPILPTTTRPYGILVTGIGGTGVVTIGQILAMAAHVEGKGCSVLDMSGLAQKGGPVMSHVRLADHPQDLHSTRVGTGDADLVIGCDAIVTASRDALSRMGEGRTFAAINATRTPTAAFVKNPDWQSPDVAAEKDIRTACGNDRVEFIDAGRMATVLMGDGIATNMFMLGYAWQRGWVPLTEASLMRAIELNALQVEFNKQAFTWGRTAACDPVGLDQRTRINGSPAQVIAFKRTATLDDVITRRVAFLTAYQNPAYAEQYRMFVARVQQAEQQAGQQAGQQLRHDGVPHNAGVRSSRLSMAVATYLFKLMAYKDEYEVARLYTDGAFRAKIAGMFEGDYKVKFHLAPPLLAKHDAEGHLIKQEFGPWMMRAFGVLASCRFLRGTVLDIFGYTKERKEERGLIAHYRETIEALLPRLTPENLAVAVAIASIPEEIRGYGHVKDRHLVAARMKEQQLIDSFNAPSAGDQAHATSSFAA</sequence>
<dbReference type="InterPro" id="IPR046667">
    <property type="entry name" value="DUF6537"/>
</dbReference>
<keyword evidence="1" id="KW-0813">Transport</keyword>
<dbReference type="PANTHER" id="PTHR48084">
    <property type="entry name" value="2-OXOGLUTARATE OXIDOREDUCTASE SUBUNIT KORB-RELATED"/>
    <property type="match status" value="1"/>
</dbReference>
<keyword evidence="2" id="KW-0479">Metal-binding</keyword>
<evidence type="ECO:0000313" key="10">
    <source>
        <dbReference type="Proteomes" id="UP000571084"/>
    </source>
</evidence>
<dbReference type="GO" id="GO:0043805">
    <property type="term" value="F:indolepyruvate ferredoxin oxidoreductase activity"/>
    <property type="evidence" value="ECO:0007669"/>
    <property type="project" value="UniProtKB-EC"/>
</dbReference>
<accession>A0A840RWW1</accession>
<dbReference type="PANTHER" id="PTHR48084:SF3">
    <property type="entry name" value="SUBUNIT OF PYRUVATE:FLAVODOXIN OXIDOREDUCTASE"/>
    <property type="match status" value="1"/>
</dbReference>
<dbReference type="PROSITE" id="PS51379">
    <property type="entry name" value="4FE4S_FER_2"/>
    <property type="match status" value="1"/>
</dbReference>
<evidence type="ECO:0000256" key="7">
    <source>
        <dbReference type="SAM" id="MobiDB-lite"/>
    </source>
</evidence>
<evidence type="ECO:0000256" key="3">
    <source>
        <dbReference type="ARBA" id="ARBA00022982"/>
    </source>
</evidence>
<dbReference type="GO" id="GO:0045333">
    <property type="term" value="P:cellular respiration"/>
    <property type="evidence" value="ECO:0007669"/>
    <property type="project" value="UniProtKB-ARBA"/>
</dbReference>
<dbReference type="Proteomes" id="UP000571084">
    <property type="component" value="Unassembled WGS sequence"/>
</dbReference>
<keyword evidence="10" id="KW-1185">Reference proteome</keyword>
<evidence type="ECO:0000256" key="6">
    <source>
        <dbReference type="ARBA" id="ARBA00023014"/>
    </source>
</evidence>
<dbReference type="SUPFAM" id="SSF53323">
    <property type="entry name" value="Pyruvate-ferredoxin oxidoreductase, PFOR, domain III"/>
    <property type="match status" value="1"/>
</dbReference>
<dbReference type="Gene3D" id="3.40.920.10">
    <property type="entry name" value="Pyruvate-ferredoxin oxidoreductase, PFOR, domain III"/>
    <property type="match status" value="1"/>
</dbReference>
<dbReference type="NCBIfam" id="NF009588">
    <property type="entry name" value="PRK13029.1"/>
    <property type="match status" value="1"/>
</dbReference>
<dbReference type="InterPro" id="IPR017896">
    <property type="entry name" value="4Fe4S_Fe-S-bd"/>
</dbReference>